<dbReference type="RefSeq" id="WP_152590456.1">
    <property type="nucleotide sequence ID" value="NZ_CP045226.1"/>
</dbReference>
<evidence type="ECO:0000313" key="1">
    <source>
        <dbReference type="EMBL" id="QFS49062.1"/>
    </source>
</evidence>
<protein>
    <submittedName>
        <fullName evidence="1">Uncharacterized protein</fullName>
    </submittedName>
</protein>
<dbReference type="AlphaFoldDB" id="A0A5P8W925"/>
<dbReference type="Proteomes" id="UP000326678">
    <property type="component" value="Chromosome Gxm1"/>
</dbReference>
<proteinExistence type="predicted"/>
<evidence type="ECO:0000313" key="2">
    <source>
        <dbReference type="Proteomes" id="UP000326678"/>
    </source>
</evidence>
<dbReference type="KEGG" id="nsh:GXM_06556"/>
<reference evidence="1 2" key="1">
    <citation type="submission" date="2019-10" db="EMBL/GenBank/DDBJ databases">
        <title>Genomic and transcriptomic insights into the perfect genentic adaptation of a filamentous nitrogen-fixing cyanobacterium to rice fields.</title>
        <authorList>
            <person name="Chen Z."/>
        </authorList>
    </citation>
    <scope>NUCLEOTIDE SEQUENCE [LARGE SCALE GENOMIC DNA]</scope>
    <source>
        <strain evidence="1">CCNUC1</strain>
    </source>
</reference>
<sequence>MTSYTDIFNHYREHFYCRVEQEYSWYKQPGNLRDAVERAFLSINEKGEIEDHQSRYGIPKCLPLAAEIALEHLDTQCIIDFDNFNSIYQFVRSVRKKVKGFGELANYDVAMRIAHYQGCGELQVVYLHAGVKTGFRALGLNEKNRRIIPIEEFPEPFNQLSGDHLENLLCLYKKMLDGSSVEFPKTCIRPKRNSSSINKNGRVC</sequence>
<gene>
    <name evidence="1" type="ORF">GXM_06556</name>
</gene>
<keyword evidence="2" id="KW-1185">Reference proteome</keyword>
<organism evidence="1 2">
    <name type="scientific">Nostoc sphaeroides CCNUC1</name>
    <dbReference type="NCBI Taxonomy" id="2653204"/>
    <lineage>
        <taxon>Bacteria</taxon>
        <taxon>Bacillati</taxon>
        <taxon>Cyanobacteriota</taxon>
        <taxon>Cyanophyceae</taxon>
        <taxon>Nostocales</taxon>
        <taxon>Nostocaceae</taxon>
        <taxon>Nostoc</taxon>
    </lineage>
</organism>
<accession>A0A5P8W925</accession>
<name>A0A5P8W925_9NOSO</name>
<dbReference type="EMBL" id="CP045226">
    <property type="protein sequence ID" value="QFS49062.1"/>
    <property type="molecule type" value="Genomic_DNA"/>
</dbReference>